<evidence type="ECO:0000256" key="1">
    <source>
        <dbReference type="ARBA" id="ARBA00009986"/>
    </source>
</evidence>
<evidence type="ECO:0000313" key="7">
    <source>
        <dbReference type="Proteomes" id="UP000013776"/>
    </source>
</evidence>
<dbReference type="NCBIfam" id="TIGR01722">
    <property type="entry name" value="MMSDH"/>
    <property type="match status" value="1"/>
</dbReference>
<keyword evidence="3" id="KW-0560">Oxidoreductase</keyword>
<dbReference type="EMBL" id="CAHR02000022">
    <property type="protein sequence ID" value="CCG81021.1"/>
    <property type="molecule type" value="Genomic_DNA"/>
</dbReference>
<dbReference type="SUPFAM" id="SSF53720">
    <property type="entry name" value="ALDH-like"/>
    <property type="match status" value="1"/>
</dbReference>
<dbReference type="InterPro" id="IPR010061">
    <property type="entry name" value="MeMal-semiAld_DH"/>
</dbReference>
<proteinExistence type="inferred from homology"/>
<evidence type="ECO:0000256" key="2">
    <source>
        <dbReference type="ARBA" id="ARBA00013048"/>
    </source>
</evidence>
<dbReference type="CDD" id="cd07085">
    <property type="entry name" value="ALDH_F6_MMSDH"/>
    <property type="match status" value="1"/>
</dbReference>
<dbReference type="EC" id="1.2.1.27" evidence="2"/>
<dbReference type="InterPro" id="IPR016160">
    <property type="entry name" value="Ald_DH_CS_CYS"/>
</dbReference>
<evidence type="ECO:0000259" key="5">
    <source>
        <dbReference type="Pfam" id="PF00171"/>
    </source>
</evidence>
<evidence type="ECO:0000313" key="6">
    <source>
        <dbReference type="EMBL" id="CCG81021.1"/>
    </source>
</evidence>
<evidence type="ECO:0000256" key="3">
    <source>
        <dbReference type="ARBA" id="ARBA00023002"/>
    </source>
</evidence>
<dbReference type="Proteomes" id="UP000013776">
    <property type="component" value="Unassembled WGS sequence"/>
</dbReference>
<dbReference type="GO" id="GO:0006574">
    <property type="term" value="P:L-valine catabolic process"/>
    <property type="evidence" value="ECO:0007669"/>
    <property type="project" value="TreeGrafter"/>
</dbReference>
<dbReference type="STRING" id="1097556.R4X706"/>
<dbReference type="Gene3D" id="3.40.309.10">
    <property type="entry name" value="Aldehyde Dehydrogenase, Chain A, domain 2"/>
    <property type="match status" value="1"/>
</dbReference>
<keyword evidence="7" id="KW-1185">Reference proteome</keyword>
<comment type="caution">
    <text evidence="6">The sequence shown here is derived from an EMBL/GenBank/DDBJ whole genome shotgun (WGS) entry which is preliminary data.</text>
</comment>
<dbReference type="PANTHER" id="PTHR43866">
    <property type="entry name" value="MALONATE-SEMIALDEHYDE DEHYDROGENASE"/>
    <property type="match status" value="1"/>
</dbReference>
<dbReference type="PANTHER" id="PTHR43866:SF3">
    <property type="entry name" value="METHYLMALONATE-SEMIALDEHYDE DEHYDROGENASE [ACYLATING], MITOCHONDRIAL"/>
    <property type="match status" value="1"/>
</dbReference>
<sequence>MSICRSFVTSHDFKQLADTKNFIDGQFTFSKATKFIDVPDPATNKVVTRVPESTRDELRAAVDAARKAFPAWRKTTILHRQQVMFKLVALIRRDWDRLAASITLEQGKTLADARGDVLRGLQVVEAACGISQMQMGDHLEVSTDMDTYTIREPLGVVAAICPFNFPAMIPLWCLPMAAITGNCMIMKPSERDPGAAMIIAELAKEAGLPDGVLNLVHGTADAVNFILDEPCIKAISFVGSDKAGKYIYERGTANGKRVQANLGAKNHGILMPDANKNHALNALSGAAFGAAGQRCMALSTLVCVGETKEWMHDLVSRAKALKCTGGFVEGADLGPVISPQSKNRIEGLIQSAHDEGAKILLDGRGFTPEGFPDGNWVGPTIITDVTTNMQCYKQEIFGPVLVCLNVDTLDEAIDLVNRNPYGNGGSIFTTNGATARKFQKDIEVGQIGINVPIPVPLPMFSFTGNKGSILGDLNFYVCLEFDLCSETDVVGQRWTPILYTIEDCYCTLEDATSNASEVAMPTQS</sequence>
<dbReference type="InterPro" id="IPR016162">
    <property type="entry name" value="Ald_DH_N"/>
</dbReference>
<organism evidence="6 7">
    <name type="scientific">Taphrina deformans (strain PYCC 5710 / ATCC 11124 / CBS 356.35 / IMI 108563 / JCM 9778 / NBRC 8474)</name>
    <name type="common">Peach leaf curl fungus</name>
    <name type="synonym">Lalaria deformans</name>
    <dbReference type="NCBI Taxonomy" id="1097556"/>
    <lineage>
        <taxon>Eukaryota</taxon>
        <taxon>Fungi</taxon>
        <taxon>Dikarya</taxon>
        <taxon>Ascomycota</taxon>
        <taxon>Taphrinomycotina</taxon>
        <taxon>Taphrinomycetes</taxon>
        <taxon>Taphrinales</taxon>
        <taxon>Taphrinaceae</taxon>
        <taxon>Taphrina</taxon>
    </lineage>
</organism>
<dbReference type="InterPro" id="IPR016163">
    <property type="entry name" value="Ald_DH_C"/>
</dbReference>
<dbReference type="InterPro" id="IPR015590">
    <property type="entry name" value="Aldehyde_DH_dom"/>
</dbReference>
<keyword evidence="4" id="KW-0520">NAD</keyword>
<dbReference type="InterPro" id="IPR016161">
    <property type="entry name" value="Ald_DH/histidinol_DH"/>
</dbReference>
<comment type="similarity">
    <text evidence="1">Belongs to the aldehyde dehydrogenase family.</text>
</comment>
<dbReference type="PROSITE" id="PS00070">
    <property type="entry name" value="ALDEHYDE_DEHYDR_CYS"/>
    <property type="match status" value="1"/>
</dbReference>
<dbReference type="eggNOG" id="KOG2449">
    <property type="taxonomic scope" value="Eukaryota"/>
</dbReference>
<gene>
    <name evidence="6" type="ORF">TAPDE_000698</name>
</gene>
<reference evidence="6 7" key="1">
    <citation type="journal article" date="2013" name="MBio">
        <title>Genome sequencing of the plant pathogen Taphrina deformans, the causal agent of peach leaf curl.</title>
        <authorList>
            <person name="Cisse O.H."/>
            <person name="Almeida J.M.G.C.F."/>
            <person name="Fonseca A."/>
            <person name="Kumar A.A."/>
            <person name="Salojaervi J."/>
            <person name="Overmyer K."/>
            <person name="Hauser P.M."/>
            <person name="Pagni M."/>
        </authorList>
    </citation>
    <scope>NUCLEOTIDE SEQUENCE [LARGE SCALE GENOMIC DNA]</scope>
    <source>
        <strain evidence="7">PYCC 5710 / ATCC 11124 / CBS 356.35 / IMI 108563 / JCM 9778 / NBRC 8474</strain>
    </source>
</reference>
<dbReference type="Pfam" id="PF00171">
    <property type="entry name" value="Aldedh"/>
    <property type="match status" value="1"/>
</dbReference>
<dbReference type="VEuPathDB" id="FungiDB:TAPDE_000698"/>
<accession>R4X706</accession>
<dbReference type="GO" id="GO:0006210">
    <property type="term" value="P:thymine catabolic process"/>
    <property type="evidence" value="ECO:0007669"/>
    <property type="project" value="TreeGrafter"/>
</dbReference>
<name>R4X706_TAPDE</name>
<protein>
    <recommendedName>
        <fullName evidence="2">methylmalonate-semialdehyde dehydrogenase (CoA acylating)</fullName>
        <ecNumber evidence="2">1.2.1.27</ecNumber>
    </recommendedName>
</protein>
<dbReference type="GO" id="GO:0004491">
    <property type="term" value="F:methylmalonate-semialdehyde dehydrogenase (acylating, NAD) activity"/>
    <property type="evidence" value="ECO:0007669"/>
    <property type="project" value="UniProtKB-EC"/>
</dbReference>
<dbReference type="AlphaFoldDB" id="R4X706"/>
<evidence type="ECO:0000256" key="4">
    <source>
        <dbReference type="ARBA" id="ARBA00023027"/>
    </source>
</evidence>
<dbReference type="FunFam" id="3.40.605.10:FF:000003">
    <property type="entry name" value="Methylmalonate-semialdehyde dehydrogenase [acylating]"/>
    <property type="match status" value="1"/>
</dbReference>
<dbReference type="FunFam" id="3.40.309.10:FF:000002">
    <property type="entry name" value="Methylmalonate-semialdehyde dehydrogenase (Acylating)"/>
    <property type="match status" value="1"/>
</dbReference>
<feature type="domain" description="Aldehyde dehydrogenase" evidence="5">
    <location>
        <begin position="32"/>
        <end position="474"/>
    </location>
</feature>
<dbReference type="OrthoDB" id="310895at2759"/>
<dbReference type="GO" id="GO:0005739">
    <property type="term" value="C:mitochondrion"/>
    <property type="evidence" value="ECO:0007669"/>
    <property type="project" value="TreeGrafter"/>
</dbReference>
<dbReference type="Gene3D" id="3.40.605.10">
    <property type="entry name" value="Aldehyde Dehydrogenase, Chain A, domain 1"/>
    <property type="match status" value="1"/>
</dbReference>